<dbReference type="GO" id="GO:0003676">
    <property type="term" value="F:nucleic acid binding"/>
    <property type="evidence" value="ECO:0007669"/>
    <property type="project" value="InterPro"/>
</dbReference>
<comment type="caution">
    <text evidence="3">The sequence shown here is derived from an EMBL/GenBank/DDBJ whole genome shotgun (WGS) entry which is preliminary data.</text>
</comment>
<accession>A0AAE1WBC3</accession>
<organism evidence="3 4">
    <name type="scientific">Sesamum angolense</name>
    <dbReference type="NCBI Taxonomy" id="2727404"/>
    <lineage>
        <taxon>Eukaryota</taxon>
        <taxon>Viridiplantae</taxon>
        <taxon>Streptophyta</taxon>
        <taxon>Embryophyta</taxon>
        <taxon>Tracheophyta</taxon>
        <taxon>Spermatophyta</taxon>
        <taxon>Magnoliopsida</taxon>
        <taxon>eudicotyledons</taxon>
        <taxon>Gunneridae</taxon>
        <taxon>Pentapetalae</taxon>
        <taxon>asterids</taxon>
        <taxon>lamiids</taxon>
        <taxon>Lamiales</taxon>
        <taxon>Pedaliaceae</taxon>
        <taxon>Sesamum</taxon>
    </lineage>
</organism>
<sequence>MKGLVDSKSLEIDNLDNLLAFESCLKGKMTRKPFVGQSKLANSLLDLIHTDVCGPLNTQVRGGFSYFITFTDSHSRYGYVYLMRYKSEAFVRFKEFRLEGSALETATRLLNIAPSKTVAQIPYQIWHDKPASYKYLREWGSSAYVKRLVGDKLDSISSLCRFIGYPKETAGYYLYDLYEQKVFVSRNAVFLETGFPMDTRRDELLLEESSVTSQVDNDPKTYGEAMLDIDSKKWLEAIKSEMDSMSSNQVWTLVAKGYTQRPGVDFEKTFSPIAMAKSIRIMLFIATWYDYEIWQMDVKTAFLNGFIEEEIYMDQPEGFTVVGEEQKVCHLQRSIYGLKHASRSWNIRFDEVIRGYDFVKNDFDSCVYKKVNGSSVVFLVLYVDDILVIGNDIKMLGATKVWLSTQFSMKDLGEASYILGIKIFRDRFKRILGMTQNSYVEKVLKRFKMEHSKRGLLLMRHWVKLSKKQSPKTDEELKRMLDIPYASAVGSIQYAAQCTRPDIAYALSVTSRYQACAGEVHWTAVKTILKYLRMTKDVFLVNGSGELILEGFSDASFQSDDDDAKSQSGFVFKLNGGVVAWKSSKQDTTVDSTTEAEYIAASVAAKEATKRASPRGWAAHWIAAMKPTSVDWSGTFQVEDLEIGHRQGNRLTELTHGNRYIEASSGLVGMTDIPNSDSIRLVLGLEEPWQSHAHDGCSLDLANNVCVERYGCYKPYLVQSECVVRTMCSKKEFIPCQYRDSRISHTF</sequence>
<dbReference type="Proteomes" id="UP001289374">
    <property type="component" value="Unassembled WGS sequence"/>
</dbReference>
<gene>
    <name evidence="3" type="ORF">Sango_2088600</name>
</gene>
<protein>
    <submittedName>
        <fullName evidence="3">Retrovirus-related Pol polyprotein from transposon TNT 1-94</fullName>
    </submittedName>
</protein>
<dbReference type="Gene3D" id="3.30.420.10">
    <property type="entry name" value="Ribonuclease H-like superfamily/Ribonuclease H"/>
    <property type="match status" value="1"/>
</dbReference>
<dbReference type="Pfam" id="PF07727">
    <property type="entry name" value="RVT_2"/>
    <property type="match status" value="1"/>
</dbReference>
<feature type="domain" description="Reverse transcriptase Ty1/copia-type" evidence="1">
    <location>
        <begin position="233"/>
        <end position="451"/>
    </location>
</feature>
<dbReference type="InterPro" id="IPR043502">
    <property type="entry name" value="DNA/RNA_pol_sf"/>
</dbReference>
<dbReference type="SUPFAM" id="SSF53098">
    <property type="entry name" value="Ribonuclease H-like"/>
    <property type="match status" value="1"/>
</dbReference>
<dbReference type="AlphaFoldDB" id="A0AAE1WBC3"/>
<proteinExistence type="predicted"/>
<name>A0AAE1WBC3_9LAMI</name>
<dbReference type="CDD" id="cd09272">
    <property type="entry name" value="RNase_HI_RT_Ty1"/>
    <property type="match status" value="1"/>
</dbReference>
<reference evidence="3" key="2">
    <citation type="journal article" date="2024" name="Plant">
        <title>Genomic evolution and insights into agronomic trait innovations of Sesamum species.</title>
        <authorList>
            <person name="Miao H."/>
            <person name="Wang L."/>
            <person name="Qu L."/>
            <person name="Liu H."/>
            <person name="Sun Y."/>
            <person name="Le M."/>
            <person name="Wang Q."/>
            <person name="Wei S."/>
            <person name="Zheng Y."/>
            <person name="Lin W."/>
            <person name="Duan Y."/>
            <person name="Cao H."/>
            <person name="Xiong S."/>
            <person name="Wang X."/>
            <person name="Wei L."/>
            <person name="Li C."/>
            <person name="Ma Q."/>
            <person name="Ju M."/>
            <person name="Zhao R."/>
            <person name="Li G."/>
            <person name="Mu C."/>
            <person name="Tian Q."/>
            <person name="Mei H."/>
            <person name="Zhang T."/>
            <person name="Gao T."/>
            <person name="Zhang H."/>
        </authorList>
    </citation>
    <scope>NUCLEOTIDE SEQUENCE</scope>
    <source>
        <strain evidence="3">K16</strain>
    </source>
</reference>
<evidence type="ECO:0000313" key="3">
    <source>
        <dbReference type="EMBL" id="KAK4390253.1"/>
    </source>
</evidence>
<dbReference type="SUPFAM" id="SSF56672">
    <property type="entry name" value="DNA/RNA polymerases"/>
    <property type="match status" value="1"/>
</dbReference>
<evidence type="ECO:0000259" key="1">
    <source>
        <dbReference type="Pfam" id="PF07727"/>
    </source>
</evidence>
<dbReference type="PANTHER" id="PTHR11439">
    <property type="entry name" value="GAG-POL-RELATED RETROTRANSPOSON"/>
    <property type="match status" value="1"/>
</dbReference>
<dbReference type="PANTHER" id="PTHR11439:SF496">
    <property type="entry name" value="RNA-DIRECTED DNA POLYMERASE"/>
    <property type="match status" value="1"/>
</dbReference>
<dbReference type="InterPro" id="IPR057670">
    <property type="entry name" value="SH3_retrovirus"/>
</dbReference>
<dbReference type="InterPro" id="IPR036397">
    <property type="entry name" value="RNaseH_sf"/>
</dbReference>
<evidence type="ECO:0000259" key="2">
    <source>
        <dbReference type="Pfam" id="PF25597"/>
    </source>
</evidence>
<evidence type="ECO:0000313" key="4">
    <source>
        <dbReference type="Proteomes" id="UP001289374"/>
    </source>
</evidence>
<feature type="domain" description="Retroviral polymerase SH3-like" evidence="2">
    <location>
        <begin position="143"/>
        <end position="199"/>
    </location>
</feature>
<reference evidence="3" key="1">
    <citation type="submission" date="2020-06" db="EMBL/GenBank/DDBJ databases">
        <authorList>
            <person name="Li T."/>
            <person name="Hu X."/>
            <person name="Zhang T."/>
            <person name="Song X."/>
            <person name="Zhang H."/>
            <person name="Dai N."/>
            <person name="Sheng W."/>
            <person name="Hou X."/>
            <person name="Wei L."/>
        </authorList>
    </citation>
    <scope>NUCLEOTIDE SEQUENCE</scope>
    <source>
        <strain evidence="3">K16</strain>
        <tissue evidence="3">Leaf</tissue>
    </source>
</reference>
<dbReference type="Pfam" id="PF25597">
    <property type="entry name" value="SH3_retrovirus"/>
    <property type="match status" value="1"/>
</dbReference>
<dbReference type="EMBL" id="JACGWL010000012">
    <property type="protein sequence ID" value="KAK4390253.1"/>
    <property type="molecule type" value="Genomic_DNA"/>
</dbReference>
<dbReference type="InterPro" id="IPR013103">
    <property type="entry name" value="RVT_2"/>
</dbReference>
<keyword evidence="4" id="KW-1185">Reference proteome</keyword>
<dbReference type="InterPro" id="IPR012337">
    <property type="entry name" value="RNaseH-like_sf"/>
</dbReference>